<gene>
    <name evidence="3" type="ORF">FLJC2902T_23540</name>
</gene>
<comment type="similarity">
    <text evidence="1">Belongs to the AHA1 family.</text>
</comment>
<evidence type="ECO:0000259" key="2">
    <source>
        <dbReference type="Pfam" id="PF08327"/>
    </source>
</evidence>
<evidence type="ECO:0000256" key="1">
    <source>
        <dbReference type="ARBA" id="ARBA00006817"/>
    </source>
</evidence>
<evidence type="ECO:0000313" key="4">
    <source>
        <dbReference type="Proteomes" id="UP000018004"/>
    </source>
</evidence>
<dbReference type="CDD" id="cd08897">
    <property type="entry name" value="SRPBCC_CalC_Aha1-like_4"/>
    <property type="match status" value="1"/>
</dbReference>
<sequence length="141" mass="16260">MTTTQKTTVTISAKVNAPVEKVWEFWTLPKHITKWNNASDDWHTPHASNDLRPEGKFSFRMEAKDGSFGFDFEGIYDKIKTNKFIDYTIADGRKVQIHFETVGIETVITECFEAEETNSVELQQGGWQSILNNFKKYTESN</sequence>
<dbReference type="InterPro" id="IPR023393">
    <property type="entry name" value="START-like_dom_sf"/>
</dbReference>
<evidence type="ECO:0000313" key="3">
    <source>
        <dbReference type="EMBL" id="ESU27013.1"/>
    </source>
</evidence>
<organism evidence="3 4">
    <name type="scientific">Flavobacterium limnosediminis JC2902</name>
    <dbReference type="NCBI Taxonomy" id="1341181"/>
    <lineage>
        <taxon>Bacteria</taxon>
        <taxon>Pseudomonadati</taxon>
        <taxon>Bacteroidota</taxon>
        <taxon>Flavobacteriia</taxon>
        <taxon>Flavobacteriales</taxon>
        <taxon>Flavobacteriaceae</taxon>
        <taxon>Flavobacterium</taxon>
    </lineage>
</organism>
<reference evidence="3 4" key="1">
    <citation type="submission" date="2013-08" db="EMBL/GenBank/DDBJ databases">
        <title>Flavobacterium limnosediminis JC2902 genome sequencing.</title>
        <authorList>
            <person name="Lee K."/>
            <person name="Yi H."/>
            <person name="Park S."/>
            <person name="Chun J."/>
        </authorList>
    </citation>
    <scope>NUCLEOTIDE SEQUENCE [LARGE SCALE GENOMIC DNA]</scope>
    <source>
        <strain evidence="3 4">JC2902</strain>
    </source>
</reference>
<dbReference type="Pfam" id="PF08327">
    <property type="entry name" value="AHSA1"/>
    <property type="match status" value="1"/>
</dbReference>
<feature type="domain" description="Activator of Hsp90 ATPase homologue 1/2-like C-terminal" evidence="2">
    <location>
        <begin position="16"/>
        <end position="138"/>
    </location>
</feature>
<dbReference type="AlphaFoldDB" id="V6SJX5"/>
<dbReference type="PATRIC" id="fig|1341181.4.peg.2315"/>
<name>V6SJX5_9FLAO</name>
<dbReference type="OrthoDB" id="384974at2"/>
<dbReference type="STRING" id="1341181.FLJC2902T_23540"/>
<protein>
    <submittedName>
        <fullName evidence="3">Activator of Hsp90 ATPase 1 family protein</fullName>
    </submittedName>
</protein>
<dbReference type="EMBL" id="AVGG01000017">
    <property type="protein sequence ID" value="ESU27013.1"/>
    <property type="molecule type" value="Genomic_DNA"/>
</dbReference>
<comment type="caution">
    <text evidence="3">The sequence shown here is derived from an EMBL/GenBank/DDBJ whole genome shotgun (WGS) entry which is preliminary data.</text>
</comment>
<dbReference type="InterPro" id="IPR013538">
    <property type="entry name" value="ASHA1/2-like_C"/>
</dbReference>
<dbReference type="eggNOG" id="COG3832">
    <property type="taxonomic scope" value="Bacteria"/>
</dbReference>
<dbReference type="RefSeq" id="WP_023579925.1">
    <property type="nucleotide sequence ID" value="NZ_AVGG01000017.1"/>
</dbReference>
<dbReference type="Proteomes" id="UP000018004">
    <property type="component" value="Unassembled WGS sequence"/>
</dbReference>
<proteinExistence type="inferred from homology"/>
<dbReference type="SUPFAM" id="SSF55961">
    <property type="entry name" value="Bet v1-like"/>
    <property type="match status" value="1"/>
</dbReference>
<dbReference type="Gene3D" id="3.30.530.20">
    <property type="match status" value="1"/>
</dbReference>
<keyword evidence="4" id="KW-1185">Reference proteome</keyword>
<accession>V6SJX5</accession>